<sequence>MRWVEAGLGQPPVLFRELLAKTVTDASLLAEIDPLLEIKQRTGEAVYGPRREHLHAFIEHELARGEISPKLPLSATGKTGALDSLLYRTVMG</sequence>
<keyword evidence="2" id="KW-1185">Reference proteome</keyword>
<dbReference type="STRING" id="1691903.A9B99_15850"/>
<protein>
    <submittedName>
        <fullName evidence="1">Uncharacterized protein</fullName>
    </submittedName>
</protein>
<dbReference type="InterPro" id="IPR018775">
    <property type="entry name" value="RlaP"/>
</dbReference>
<evidence type="ECO:0000313" key="1">
    <source>
        <dbReference type="EMBL" id="OAT75336.1"/>
    </source>
</evidence>
<dbReference type="Pfam" id="PF10127">
    <property type="entry name" value="RlaP"/>
    <property type="match status" value="1"/>
</dbReference>
<organism evidence="1 2">
    <name type="scientific">Mangrovibacter phragmitis</name>
    <dbReference type="NCBI Taxonomy" id="1691903"/>
    <lineage>
        <taxon>Bacteria</taxon>
        <taxon>Pseudomonadati</taxon>
        <taxon>Pseudomonadota</taxon>
        <taxon>Gammaproteobacteria</taxon>
        <taxon>Enterobacterales</taxon>
        <taxon>Enterobacteriaceae</taxon>
        <taxon>Mangrovibacter</taxon>
    </lineage>
</organism>
<evidence type="ECO:0000313" key="2">
    <source>
        <dbReference type="Proteomes" id="UP000078225"/>
    </source>
</evidence>
<gene>
    <name evidence="1" type="ORF">A9B99_15850</name>
</gene>
<name>A0A1B7KZ60_9ENTR</name>
<reference evidence="2" key="1">
    <citation type="submission" date="2016-05" db="EMBL/GenBank/DDBJ databases">
        <authorList>
            <person name="Behera P."/>
            <person name="Vaishampayan P."/>
            <person name="Singh N."/>
            <person name="Raina V."/>
            <person name="Suar M."/>
            <person name="Pattnaik A."/>
            <person name="Rastogi G."/>
        </authorList>
    </citation>
    <scope>NUCLEOTIDE SEQUENCE [LARGE SCALE GENOMIC DNA]</scope>
    <source>
        <strain evidence="2">MP23</strain>
    </source>
</reference>
<accession>A0A1B7KZ60</accession>
<dbReference type="AlphaFoldDB" id="A0A1B7KZ60"/>
<dbReference type="Proteomes" id="UP000078225">
    <property type="component" value="Unassembled WGS sequence"/>
</dbReference>
<comment type="caution">
    <text evidence="1">The sequence shown here is derived from an EMBL/GenBank/DDBJ whole genome shotgun (WGS) entry which is preliminary data.</text>
</comment>
<dbReference type="EMBL" id="LYRP01000048">
    <property type="protein sequence ID" value="OAT75336.1"/>
    <property type="molecule type" value="Genomic_DNA"/>
</dbReference>
<proteinExistence type="predicted"/>